<dbReference type="EMBL" id="JABMOJ010000567">
    <property type="protein sequence ID" value="NQV66719.1"/>
    <property type="molecule type" value="Genomic_DNA"/>
</dbReference>
<accession>A0A973A9D0</accession>
<dbReference type="Proteomes" id="UP000754644">
    <property type="component" value="Unassembled WGS sequence"/>
</dbReference>
<dbReference type="Gene3D" id="2.40.420.20">
    <property type="match status" value="1"/>
</dbReference>
<dbReference type="GO" id="GO:1990281">
    <property type="term" value="C:efflux pump complex"/>
    <property type="evidence" value="ECO:0007669"/>
    <property type="project" value="TreeGrafter"/>
</dbReference>
<dbReference type="InterPro" id="IPR058627">
    <property type="entry name" value="MdtA-like_C"/>
</dbReference>
<comment type="caution">
    <text evidence="2">The sequence shown here is derived from an EMBL/GenBank/DDBJ whole genome shotgun (WGS) entry which is preliminary data.</text>
</comment>
<feature type="non-terminal residue" evidence="2">
    <location>
        <position position="1"/>
    </location>
</feature>
<protein>
    <submittedName>
        <fullName evidence="2">Efflux RND transporter periplasmic adaptor subunit</fullName>
    </submittedName>
</protein>
<dbReference type="GO" id="GO:0015562">
    <property type="term" value="F:efflux transmembrane transporter activity"/>
    <property type="evidence" value="ECO:0007669"/>
    <property type="project" value="TreeGrafter"/>
</dbReference>
<gene>
    <name evidence="2" type="ORF">HQ497_15275</name>
</gene>
<evidence type="ECO:0000313" key="3">
    <source>
        <dbReference type="Proteomes" id="UP000754644"/>
    </source>
</evidence>
<dbReference type="PANTHER" id="PTHR30469">
    <property type="entry name" value="MULTIDRUG RESISTANCE PROTEIN MDTA"/>
    <property type="match status" value="1"/>
</dbReference>
<organism evidence="2 3">
    <name type="scientific">SAR86 cluster bacterium</name>
    <dbReference type="NCBI Taxonomy" id="2030880"/>
    <lineage>
        <taxon>Bacteria</taxon>
        <taxon>Pseudomonadati</taxon>
        <taxon>Pseudomonadota</taxon>
        <taxon>Gammaproteobacteria</taxon>
        <taxon>SAR86 cluster</taxon>
    </lineage>
</organism>
<feature type="domain" description="Multidrug resistance protein MdtA-like C-terminal permuted SH3" evidence="1">
    <location>
        <begin position="109"/>
        <end position="166"/>
    </location>
</feature>
<dbReference type="Pfam" id="PF25967">
    <property type="entry name" value="RND-MFP_C"/>
    <property type="match status" value="1"/>
</dbReference>
<dbReference type="AlphaFoldDB" id="A0A973A9D0"/>
<reference evidence="2" key="1">
    <citation type="submission" date="2020-05" db="EMBL/GenBank/DDBJ databases">
        <title>Sulfur intermediates as new biogeochemical hubs in an aquatic model microbial ecosystem.</title>
        <authorList>
            <person name="Vigneron A."/>
        </authorList>
    </citation>
    <scope>NUCLEOTIDE SEQUENCE</scope>
    <source>
        <strain evidence="2">Bin.250</strain>
    </source>
</reference>
<dbReference type="Gene3D" id="2.40.30.170">
    <property type="match status" value="1"/>
</dbReference>
<sequence>ATVASVYSAETVEVRIPLADSQLAFLDIALGQRGSLPPAAQANVTLSTQYGGQYYEWSGKLVRTEAEIDARSRMVNAVVRVDNDRTSGRPPLPVGLFVNAEIDGRKVNNIVVLPRAAIRNQTQVLVVDADNRLRYRNVELLRFDRDQVYIKAGLEPGEAVNLSPIQTVIDGMRVKIALNDNTSLTNGVQ</sequence>
<name>A0A973A9D0_9GAMM</name>
<proteinExistence type="predicted"/>
<evidence type="ECO:0000259" key="1">
    <source>
        <dbReference type="Pfam" id="PF25967"/>
    </source>
</evidence>
<dbReference type="PANTHER" id="PTHR30469:SF12">
    <property type="entry name" value="MULTIDRUG RESISTANCE PROTEIN MDTA"/>
    <property type="match status" value="1"/>
</dbReference>
<evidence type="ECO:0000313" key="2">
    <source>
        <dbReference type="EMBL" id="NQV66719.1"/>
    </source>
</evidence>